<feature type="region of interest" description="Disordered" evidence="1">
    <location>
        <begin position="13"/>
        <end position="123"/>
    </location>
</feature>
<gene>
    <name evidence="2" type="ORF">NDU88_005539</name>
</gene>
<accession>A0AAV7PIF0</accession>
<feature type="compositionally biased region" description="Polar residues" evidence="1">
    <location>
        <begin position="104"/>
        <end position="117"/>
    </location>
</feature>
<evidence type="ECO:0000313" key="3">
    <source>
        <dbReference type="Proteomes" id="UP001066276"/>
    </source>
</evidence>
<dbReference type="AlphaFoldDB" id="A0AAV7PIF0"/>
<proteinExistence type="predicted"/>
<name>A0AAV7PIF0_PLEWA</name>
<protein>
    <submittedName>
        <fullName evidence="2">Uncharacterized protein</fullName>
    </submittedName>
</protein>
<sequence>MAILAPFYRRSFVSGRPGYFSPRLRSGPVSAPTRTSPAGAQLLPVPTPGHLSGRGGSRKKGMRPLTSASSPRSLALGRSPPCRLSRPPVAAGGGPPLPASTPGFSSSVGPLSPTSGLSWRAPLPPGLRVPGALGSSRHRPQAADFQFHPGLLVGPGSGFTAHLEQTVPMSSRQEVPLTGEEDFGWIQGG</sequence>
<evidence type="ECO:0000313" key="2">
    <source>
        <dbReference type="EMBL" id="KAJ1127136.1"/>
    </source>
</evidence>
<organism evidence="2 3">
    <name type="scientific">Pleurodeles waltl</name>
    <name type="common">Iberian ribbed newt</name>
    <dbReference type="NCBI Taxonomy" id="8319"/>
    <lineage>
        <taxon>Eukaryota</taxon>
        <taxon>Metazoa</taxon>
        <taxon>Chordata</taxon>
        <taxon>Craniata</taxon>
        <taxon>Vertebrata</taxon>
        <taxon>Euteleostomi</taxon>
        <taxon>Amphibia</taxon>
        <taxon>Batrachia</taxon>
        <taxon>Caudata</taxon>
        <taxon>Salamandroidea</taxon>
        <taxon>Salamandridae</taxon>
        <taxon>Pleurodelinae</taxon>
        <taxon>Pleurodeles</taxon>
    </lineage>
</organism>
<feature type="region of interest" description="Disordered" evidence="1">
    <location>
        <begin position="170"/>
        <end position="189"/>
    </location>
</feature>
<dbReference type="EMBL" id="JANPWB010000011">
    <property type="protein sequence ID" value="KAJ1127136.1"/>
    <property type="molecule type" value="Genomic_DNA"/>
</dbReference>
<keyword evidence="3" id="KW-1185">Reference proteome</keyword>
<dbReference type="Proteomes" id="UP001066276">
    <property type="component" value="Chromosome 7"/>
</dbReference>
<reference evidence="2" key="1">
    <citation type="journal article" date="2022" name="bioRxiv">
        <title>Sequencing and chromosome-scale assembly of the giantPleurodeles waltlgenome.</title>
        <authorList>
            <person name="Brown T."/>
            <person name="Elewa A."/>
            <person name="Iarovenko S."/>
            <person name="Subramanian E."/>
            <person name="Araus A.J."/>
            <person name="Petzold A."/>
            <person name="Susuki M."/>
            <person name="Suzuki K.-i.T."/>
            <person name="Hayashi T."/>
            <person name="Toyoda A."/>
            <person name="Oliveira C."/>
            <person name="Osipova E."/>
            <person name="Leigh N.D."/>
            <person name="Simon A."/>
            <person name="Yun M.H."/>
        </authorList>
    </citation>
    <scope>NUCLEOTIDE SEQUENCE</scope>
    <source>
        <strain evidence="2">20211129_DDA</strain>
        <tissue evidence="2">Liver</tissue>
    </source>
</reference>
<evidence type="ECO:0000256" key="1">
    <source>
        <dbReference type="SAM" id="MobiDB-lite"/>
    </source>
</evidence>
<comment type="caution">
    <text evidence="2">The sequence shown here is derived from an EMBL/GenBank/DDBJ whole genome shotgun (WGS) entry which is preliminary data.</text>
</comment>